<dbReference type="InterPro" id="IPR016596">
    <property type="entry name" value="UCP012335"/>
</dbReference>
<evidence type="ECO:0000313" key="4">
    <source>
        <dbReference type="Proteomes" id="UP001208651"/>
    </source>
</evidence>
<name>A0AAW5RRX7_AERME</name>
<dbReference type="Proteomes" id="UP001208651">
    <property type="component" value="Unassembled WGS sequence"/>
</dbReference>
<organism evidence="3 4">
    <name type="scientific">Aeromonas media</name>
    <dbReference type="NCBI Taxonomy" id="651"/>
    <lineage>
        <taxon>Bacteria</taxon>
        <taxon>Pseudomonadati</taxon>
        <taxon>Pseudomonadota</taxon>
        <taxon>Gammaproteobacteria</taxon>
        <taxon>Aeromonadales</taxon>
        <taxon>Aeromonadaceae</taxon>
        <taxon>Aeromonas</taxon>
    </lineage>
</organism>
<dbReference type="PROSITE" id="PS51257">
    <property type="entry name" value="PROKAR_LIPOPROTEIN"/>
    <property type="match status" value="1"/>
</dbReference>
<evidence type="ECO:0000256" key="1">
    <source>
        <dbReference type="SAM" id="SignalP"/>
    </source>
</evidence>
<keyword evidence="1" id="KW-0732">Signal</keyword>
<feature type="signal peptide" evidence="1">
    <location>
        <begin position="1"/>
        <end position="24"/>
    </location>
</feature>
<proteinExistence type="predicted"/>
<dbReference type="Pfam" id="PF11008">
    <property type="entry name" value="DUF2846"/>
    <property type="match status" value="1"/>
</dbReference>
<reference evidence="3" key="1">
    <citation type="submission" date="2022-01" db="EMBL/GenBank/DDBJ databases">
        <title>Comparison of Fish pathogen Aeromonas spp.</title>
        <authorList>
            <person name="Dubey S."/>
            <person name="Sorum H."/>
            <person name="Munangandu H.M."/>
        </authorList>
    </citation>
    <scope>NUCLEOTIDE SEQUENCE</scope>
    <source>
        <strain evidence="3">SD/21-15</strain>
    </source>
</reference>
<dbReference type="RefSeq" id="WP_263685584.1">
    <property type="nucleotide sequence ID" value="NZ_JAJVCY010000029.1"/>
</dbReference>
<dbReference type="AlphaFoldDB" id="A0AAW5RRX7"/>
<feature type="chain" id="PRO_5043778518" evidence="1">
    <location>
        <begin position="25"/>
        <end position="158"/>
    </location>
</feature>
<dbReference type="InterPro" id="IPR022548">
    <property type="entry name" value="DUF2846"/>
</dbReference>
<sequence length="158" mass="17188">MGFKKLTLVSSILGAMLLTGCANTVPMASMQESAQLKAFPAPKDNMAGLYVYRDSYVGKALKKNVYIDAECLGETADRIFFYKQVTGGQNHDISTESEFSDNKLTIFTEPGKNYFVRQYIKMGVFVGGANVTAVSEAEGKRVISKDSVQLAQSGICSQ</sequence>
<feature type="domain" description="DUF2846" evidence="2">
    <location>
        <begin position="44"/>
        <end position="129"/>
    </location>
</feature>
<comment type="caution">
    <text evidence="3">The sequence shown here is derived from an EMBL/GenBank/DDBJ whole genome shotgun (WGS) entry which is preliminary data.</text>
</comment>
<accession>A0AAW5RRX7</accession>
<protein>
    <submittedName>
        <fullName evidence="3">DUF2846 domain-containing protein</fullName>
    </submittedName>
</protein>
<evidence type="ECO:0000259" key="2">
    <source>
        <dbReference type="Pfam" id="PF11008"/>
    </source>
</evidence>
<dbReference type="PIRSF" id="PIRSF012335">
    <property type="entry name" value="UCP012335"/>
    <property type="match status" value="1"/>
</dbReference>
<gene>
    <name evidence="3" type="ORF">LZT28_15060</name>
</gene>
<evidence type="ECO:0000313" key="3">
    <source>
        <dbReference type="EMBL" id="MCV3289552.1"/>
    </source>
</evidence>
<dbReference type="EMBL" id="JAJVCY010000029">
    <property type="protein sequence ID" value="MCV3289552.1"/>
    <property type="molecule type" value="Genomic_DNA"/>
</dbReference>